<feature type="transmembrane region" description="Helical" evidence="2">
    <location>
        <begin position="32"/>
        <end position="59"/>
    </location>
</feature>
<keyword evidence="1" id="KW-0238">DNA-binding</keyword>
<sequence>MALCLAGWSRLPYFATPRGLTPRMMYRLPLHIIRLAIAAMFLVLLIDLVSNAALFAIVYESFMVLPTTLKQHLTDTEEHVLCDWIEYRSETGCPLSKRVLLRKVEEVIGKKPSRKWYRRVLKRHPHLRLGKPSGLDPKRAQCFNRLTSTFENLGRSWMRRTYHGATSTIWMRKGVSEAEAEECGLLNISFHAIDGPTISCAVPTWSWLQSLNVYARMGQAYYLDLYSLERNFILNGS</sequence>
<evidence type="ECO:0000256" key="2">
    <source>
        <dbReference type="SAM" id="Phobius"/>
    </source>
</evidence>
<dbReference type="InterPro" id="IPR006600">
    <property type="entry name" value="HTH_CenpB_DNA-bd_dom"/>
</dbReference>
<keyword evidence="2" id="KW-0472">Membrane</keyword>
<evidence type="ECO:0000259" key="3">
    <source>
        <dbReference type="PROSITE" id="PS51253"/>
    </source>
</evidence>
<dbReference type="EMBL" id="KN832977">
    <property type="protein sequence ID" value="KIM88253.1"/>
    <property type="molecule type" value="Genomic_DNA"/>
</dbReference>
<gene>
    <name evidence="4" type="ORF">PILCRDRAFT_252008</name>
</gene>
<reference evidence="5" key="2">
    <citation type="submission" date="2015-01" db="EMBL/GenBank/DDBJ databases">
        <title>Evolutionary Origins and Diversification of the Mycorrhizal Mutualists.</title>
        <authorList>
            <consortium name="DOE Joint Genome Institute"/>
            <consortium name="Mycorrhizal Genomics Consortium"/>
            <person name="Kohler A."/>
            <person name="Kuo A."/>
            <person name="Nagy L.G."/>
            <person name="Floudas D."/>
            <person name="Copeland A."/>
            <person name="Barry K.W."/>
            <person name="Cichocki N."/>
            <person name="Veneault-Fourrey C."/>
            <person name="LaButti K."/>
            <person name="Lindquist E.A."/>
            <person name="Lipzen A."/>
            <person name="Lundell T."/>
            <person name="Morin E."/>
            <person name="Murat C."/>
            <person name="Riley R."/>
            <person name="Ohm R."/>
            <person name="Sun H."/>
            <person name="Tunlid A."/>
            <person name="Henrissat B."/>
            <person name="Grigoriev I.V."/>
            <person name="Hibbett D.S."/>
            <person name="Martin F."/>
        </authorList>
    </citation>
    <scope>NUCLEOTIDE SEQUENCE [LARGE SCALE GENOMIC DNA]</scope>
    <source>
        <strain evidence="5">F 1598</strain>
    </source>
</reference>
<keyword evidence="5" id="KW-1185">Reference proteome</keyword>
<accession>A0A0C3BP50</accession>
<dbReference type="AlphaFoldDB" id="A0A0C3BP50"/>
<dbReference type="Pfam" id="PF03221">
    <property type="entry name" value="HTH_Tnp_Tc5"/>
    <property type="match status" value="1"/>
</dbReference>
<dbReference type="Proteomes" id="UP000054166">
    <property type="component" value="Unassembled WGS sequence"/>
</dbReference>
<evidence type="ECO:0000256" key="1">
    <source>
        <dbReference type="ARBA" id="ARBA00023125"/>
    </source>
</evidence>
<organism evidence="4 5">
    <name type="scientific">Piloderma croceum (strain F 1598)</name>
    <dbReference type="NCBI Taxonomy" id="765440"/>
    <lineage>
        <taxon>Eukaryota</taxon>
        <taxon>Fungi</taxon>
        <taxon>Dikarya</taxon>
        <taxon>Basidiomycota</taxon>
        <taxon>Agaricomycotina</taxon>
        <taxon>Agaricomycetes</taxon>
        <taxon>Agaricomycetidae</taxon>
        <taxon>Atheliales</taxon>
        <taxon>Atheliaceae</taxon>
        <taxon>Piloderma</taxon>
    </lineage>
</organism>
<dbReference type="GO" id="GO:0003677">
    <property type="term" value="F:DNA binding"/>
    <property type="evidence" value="ECO:0007669"/>
    <property type="project" value="UniProtKB-KW"/>
</dbReference>
<evidence type="ECO:0000313" key="4">
    <source>
        <dbReference type="EMBL" id="KIM88253.1"/>
    </source>
</evidence>
<protein>
    <recommendedName>
        <fullName evidence="3">HTH CENPB-type domain-containing protein</fullName>
    </recommendedName>
</protein>
<dbReference type="PROSITE" id="PS51253">
    <property type="entry name" value="HTH_CENPB"/>
    <property type="match status" value="1"/>
</dbReference>
<dbReference type="HOGENOM" id="CLU_1171004_0_0_1"/>
<dbReference type="OrthoDB" id="2967277at2759"/>
<evidence type="ECO:0000313" key="5">
    <source>
        <dbReference type="Proteomes" id="UP000054166"/>
    </source>
</evidence>
<dbReference type="InParanoid" id="A0A0C3BP50"/>
<reference evidence="4 5" key="1">
    <citation type="submission" date="2014-04" db="EMBL/GenBank/DDBJ databases">
        <authorList>
            <consortium name="DOE Joint Genome Institute"/>
            <person name="Kuo A."/>
            <person name="Tarkka M."/>
            <person name="Buscot F."/>
            <person name="Kohler A."/>
            <person name="Nagy L.G."/>
            <person name="Floudas D."/>
            <person name="Copeland A."/>
            <person name="Barry K.W."/>
            <person name="Cichocki N."/>
            <person name="Veneault-Fourrey C."/>
            <person name="LaButti K."/>
            <person name="Lindquist E.A."/>
            <person name="Lipzen A."/>
            <person name="Lundell T."/>
            <person name="Morin E."/>
            <person name="Murat C."/>
            <person name="Sun H."/>
            <person name="Tunlid A."/>
            <person name="Henrissat B."/>
            <person name="Grigoriev I.V."/>
            <person name="Hibbett D.S."/>
            <person name="Martin F."/>
            <person name="Nordberg H.P."/>
            <person name="Cantor M.N."/>
            <person name="Hua S.X."/>
        </authorList>
    </citation>
    <scope>NUCLEOTIDE SEQUENCE [LARGE SCALE GENOMIC DNA]</scope>
    <source>
        <strain evidence="4 5">F 1598</strain>
    </source>
</reference>
<proteinExistence type="predicted"/>
<name>A0A0C3BP50_PILCF</name>
<keyword evidence="2" id="KW-1133">Transmembrane helix</keyword>
<feature type="domain" description="HTH CENPB-type" evidence="3">
    <location>
        <begin position="65"/>
        <end position="130"/>
    </location>
</feature>
<keyword evidence="2" id="KW-0812">Transmembrane</keyword>